<evidence type="ECO:0000256" key="1">
    <source>
        <dbReference type="SAM" id="MobiDB-lite"/>
    </source>
</evidence>
<gene>
    <name evidence="2" type="ORF">AB8O55_00430</name>
</gene>
<reference evidence="2 3" key="1">
    <citation type="submission" date="2024-08" db="EMBL/GenBank/DDBJ databases">
        <title>Genome mining of Saccharopolyspora cebuensis PGLac3 from Nigerian medicinal plant.</title>
        <authorList>
            <person name="Ezeobiora C.E."/>
            <person name="Igbokwe N.H."/>
            <person name="Amin D.H."/>
            <person name="Mendie U.E."/>
        </authorList>
    </citation>
    <scope>NUCLEOTIDE SEQUENCE [LARGE SCALE GENOMIC DNA]</scope>
    <source>
        <strain evidence="2 3">PGLac3</strain>
    </source>
</reference>
<dbReference type="Proteomes" id="UP001564626">
    <property type="component" value="Unassembled WGS sequence"/>
</dbReference>
<proteinExistence type="predicted"/>
<name>A0ABV4CBJ3_9PSEU</name>
<dbReference type="RefSeq" id="WP_345365996.1">
    <property type="nucleotide sequence ID" value="NZ_BAABII010000016.1"/>
</dbReference>
<evidence type="ECO:0000313" key="3">
    <source>
        <dbReference type="Proteomes" id="UP001564626"/>
    </source>
</evidence>
<dbReference type="EMBL" id="JBGEHV010000001">
    <property type="protein sequence ID" value="MEY8037853.1"/>
    <property type="molecule type" value="Genomic_DNA"/>
</dbReference>
<comment type="caution">
    <text evidence="2">The sequence shown here is derived from an EMBL/GenBank/DDBJ whole genome shotgun (WGS) entry which is preliminary data.</text>
</comment>
<accession>A0ABV4CBJ3</accession>
<keyword evidence="3" id="KW-1185">Reference proteome</keyword>
<evidence type="ECO:0000313" key="2">
    <source>
        <dbReference type="EMBL" id="MEY8037853.1"/>
    </source>
</evidence>
<organism evidence="2 3">
    <name type="scientific">Saccharopolyspora cebuensis</name>
    <dbReference type="NCBI Taxonomy" id="418759"/>
    <lineage>
        <taxon>Bacteria</taxon>
        <taxon>Bacillati</taxon>
        <taxon>Actinomycetota</taxon>
        <taxon>Actinomycetes</taxon>
        <taxon>Pseudonocardiales</taxon>
        <taxon>Pseudonocardiaceae</taxon>
        <taxon>Saccharopolyspora</taxon>
    </lineage>
</organism>
<protein>
    <submittedName>
        <fullName evidence="2">Uncharacterized protein</fullName>
    </submittedName>
</protein>
<feature type="region of interest" description="Disordered" evidence="1">
    <location>
        <begin position="33"/>
        <end position="55"/>
    </location>
</feature>
<sequence>MRRLRSALRHFARLPRGYAADGRLLGLGLATAMESSRRSAGGDRPVAVPAQRTPR</sequence>